<feature type="transmembrane region" description="Helical" evidence="7">
    <location>
        <begin position="435"/>
        <end position="458"/>
    </location>
</feature>
<feature type="transmembrane region" description="Helical" evidence="7">
    <location>
        <begin position="144"/>
        <end position="165"/>
    </location>
</feature>
<feature type="transmembrane region" description="Helical" evidence="7">
    <location>
        <begin position="210"/>
        <end position="231"/>
    </location>
</feature>
<dbReference type="EMBL" id="MU006092">
    <property type="protein sequence ID" value="KAF2840856.1"/>
    <property type="molecule type" value="Genomic_DNA"/>
</dbReference>
<dbReference type="Proteomes" id="UP000799429">
    <property type="component" value="Unassembled WGS sequence"/>
</dbReference>
<feature type="transmembrane region" description="Helical" evidence="7">
    <location>
        <begin position="177"/>
        <end position="198"/>
    </location>
</feature>
<feature type="transmembrane region" description="Helical" evidence="7">
    <location>
        <begin position="396"/>
        <end position="423"/>
    </location>
</feature>
<accession>A0A9P4SDQ0</accession>
<name>A0A9P4SDQ0_9PEZI</name>
<organism evidence="9 10">
    <name type="scientific">Patellaria atrata CBS 101060</name>
    <dbReference type="NCBI Taxonomy" id="1346257"/>
    <lineage>
        <taxon>Eukaryota</taxon>
        <taxon>Fungi</taxon>
        <taxon>Dikarya</taxon>
        <taxon>Ascomycota</taxon>
        <taxon>Pezizomycotina</taxon>
        <taxon>Dothideomycetes</taxon>
        <taxon>Dothideomycetes incertae sedis</taxon>
        <taxon>Patellariales</taxon>
        <taxon>Patellariaceae</taxon>
        <taxon>Patellaria</taxon>
    </lineage>
</organism>
<evidence type="ECO:0000313" key="9">
    <source>
        <dbReference type="EMBL" id="KAF2840856.1"/>
    </source>
</evidence>
<feature type="domain" description="Amino acid transporter transmembrane" evidence="8">
    <location>
        <begin position="85"/>
        <end position="458"/>
    </location>
</feature>
<feature type="transmembrane region" description="Helical" evidence="7">
    <location>
        <begin position="80"/>
        <end position="99"/>
    </location>
</feature>
<proteinExistence type="inferred from homology"/>
<dbReference type="AlphaFoldDB" id="A0A9P4SDQ0"/>
<gene>
    <name evidence="9" type="ORF">M501DRAFT_1010048</name>
</gene>
<dbReference type="OrthoDB" id="294730at2759"/>
<evidence type="ECO:0000256" key="6">
    <source>
        <dbReference type="SAM" id="MobiDB-lite"/>
    </source>
</evidence>
<feature type="transmembrane region" description="Helical" evidence="7">
    <location>
        <begin position="251"/>
        <end position="272"/>
    </location>
</feature>
<evidence type="ECO:0000256" key="7">
    <source>
        <dbReference type="SAM" id="Phobius"/>
    </source>
</evidence>
<dbReference type="Pfam" id="PF01490">
    <property type="entry name" value="Aa_trans"/>
    <property type="match status" value="1"/>
</dbReference>
<comment type="caution">
    <text evidence="9">The sequence shown here is derived from an EMBL/GenBank/DDBJ whole genome shotgun (WGS) entry which is preliminary data.</text>
</comment>
<feature type="transmembrane region" description="Helical" evidence="7">
    <location>
        <begin position="326"/>
        <end position="351"/>
    </location>
</feature>
<feature type="compositionally biased region" description="Polar residues" evidence="6">
    <location>
        <begin position="51"/>
        <end position="60"/>
    </location>
</feature>
<keyword evidence="5 7" id="KW-0472">Membrane</keyword>
<evidence type="ECO:0000256" key="1">
    <source>
        <dbReference type="ARBA" id="ARBA00004141"/>
    </source>
</evidence>
<dbReference type="GO" id="GO:0016020">
    <property type="term" value="C:membrane"/>
    <property type="evidence" value="ECO:0007669"/>
    <property type="project" value="UniProtKB-SubCell"/>
</dbReference>
<comment type="subcellular location">
    <subcellularLocation>
        <location evidence="1">Membrane</location>
        <topology evidence="1">Multi-pass membrane protein</topology>
    </subcellularLocation>
</comment>
<evidence type="ECO:0000256" key="3">
    <source>
        <dbReference type="ARBA" id="ARBA00022692"/>
    </source>
</evidence>
<dbReference type="GO" id="GO:0015179">
    <property type="term" value="F:L-amino acid transmembrane transporter activity"/>
    <property type="evidence" value="ECO:0007669"/>
    <property type="project" value="TreeGrafter"/>
</dbReference>
<dbReference type="InterPro" id="IPR013057">
    <property type="entry name" value="AA_transpt_TM"/>
</dbReference>
<feature type="region of interest" description="Disordered" evidence="6">
    <location>
        <begin position="1"/>
        <end position="60"/>
    </location>
</feature>
<keyword evidence="4 7" id="KW-1133">Transmembrane helix</keyword>
<evidence type="ECO:0000256" key="2">
    <source>
        <dbReference type="ARBA" id="ARBA00008066"/>
    </source>
</evidence>
<dbReference type="PANTHER" id="PTHR22950:SF668">
    <property type="entry name" value="AMINO ACID TRANSPORTER (EUROFUNG)"/>
    <property type="match status" value="1"/>
</dbReference>
<evidence type="ECO:0000313" key="10">
    <source>
        <dbReference type="Proteomes" id="UP000799429"/>
    </source>
</evidence>
<feature type="transmembrane region" description="Helical" evidence="7">
    <location>
        <begin position="372"/>
        <end position="390"/>
    </location>
</feature>
<sequence>MPERSDSSLCPSIRPSKEDDRNLHGSQDPIVPNKPEKTSGLNDSEWESLGNEHNGSVDNGEQQEVFGTEEDADVHYRTMAWGYTISLGVLSLPSAVATIGLVPGLLLIFILGLVATYTGYVIGQFKYAHPHLHTFADAMRLVGGPVLGVIAAIGQVLILVFIMGAHLSGFSIMMNVLTDHAFCSVGFGALGLLICFLLDLPRTFKNVSYLSISSCISIVAAVLVAIVGIGIQKPDEGNIQAVSKGIDLPTGMLPALNIILSYAGHVGFFSFISEMRNPRDFSKALAVSIGFSTLFYMFVGVIIYYYAGPNIASPALGSASPVVRKIAFGLAAPTIVIAGVINGHVAAKYVWVQFWRWKKQERTMGQNSVRSWGSWIVINAVLWVASWLIAEAIPSFYLLLGLISALFCGWFSFGLSGWFWLHLNRTRLTENWKKVALAVLNISILALGLAISGLGLYASGLKLHQGAGGEPFTCKNTYQPNKPAQGLSE</sequence>
<keyword evidence="3 7" id="KW-0812">Transmembrane</keyword>
<keyword evidence="10" id="KW-1185">Reference proteome</keyword>
<dbReference type="FunFam" id="1.20.1740.10:FF:000039">
    <property type="entry name" value="Neutral amino acid transporter (Eurofung)"/>
    <property type="match status" value="1"/>
</dbReference>
<reference evidence="9" key="1">
    <citation type="journal article" date="2020" name="Stud. Mycol.">
        <title>101 Dothideomycetes genomes: a test case for predicting lifestyles and emergence of pathogens.</title>
        <authorList>
            <person name="Haridas S."/>
            <person name="Albert R."/>
            <person name="Binder M."/>
            <person name="Bloem J."/>
            <person name="Labutti K."/>
            <person name="Salamov A."/>
            <person name="Andreopoulos B."/>
            <person name="Baker S."/>
            <person name="Barry K."/>
            <person name="Bills G."/>
            <person name="Bluhm B."/>
            <person name="Cannon C."/>
            <person name="Castanera R."/>
            <person name="Culley D."/>
            <person name="Daum C."/>
            <person name="Ezra D."/>
            <person name="Gonzalez J."/>
            <person name="Henrissat B."/>
            <person name="Kuo A."/>
            <person name="Liang C."/>
            <person name="Lipzen A."/>
            <person name="Lutzoni F."/>
            <person name="Magnuson J."/>
            <person name="Mondo S."/>
            <person name="Nolan M."/>
            <person name="Ohm R."/>
            <person name="Pangilinan J."/>
            <person name="Park H.-J."/>
            <person name="Ramirez L."/>
            <person name="Alfaro M."/>
            <person name="Sun H."/>
            <person name="Tritt A."/>
            <person name="Yoshinaga Y."/>
            <person name="Zwiers L.-H."/>
            <person name="Turgeon B."/>
            <person name="Goodwin S."/>
            <person name="Spatafora J."/>
            <person name="Crous P."/>
            <person name="Grigoriev I."/>
        </authorList>
    </citation>
    <scope>NUCLEOTIDE SEQUENCE</scope>
    <source>
        <strain evidence="9">CBS 101060</strain>
    </source>
</reference>
<evidence type="ECO:0000256" key="5">
    <source>
        <dbReference type="ARBA" id="ARBA00023136"/>
    </source>
</evidence>
<feature type="transmembrane region" description="Helical" evidence="7">
    <location>
        <begin position="284"/>
        <end position="306"/>
    </location>
</feature>
<dbReference type="Gene3D" id="1.20.1740.10">
    <property type="entry name" value="Amino acid/polyamine transporter I"/>
    <property type="match status" value="1"/>
</dbReference>
<evidence type="ECO:0000259" key="8">
    <source>
        <dbReference type="Pfam" id="PF01490"/>
    </source>
</evidence>
<comment type="similarity">
    <text evidence="2">Belongs to the amino acid/polyamine transporter 2 family.</text>
</comment>
<dbReference type="PANTHER" id="PTHR22950">
    <property type="entry name" value="AMINO ACID TRANSPORTER"/>
    <property type="match status" value="1"/>
</dbReference>
<evidence type="ECO:0000256" key="4">
    <source>
        <dbReference type="ARBA" id="ARBA00022989"/>
    </source>
</evidence>
<protein>
    <submittedName>
        <fullName evidence="9">Amino acid transporter</fullName>
    </submittedName>
</protein>
<feature type="transmembrane region" description="Helical" evidence="7">
    <location>
        <begin position="105"/>
        <end position="123"/>
    </location>
</feature>